<evidence type="ECO:0000313" key="1">
    <source>
        <dbReference type="EMBL" id="UYG15788.1"/>
    </source>
</evidence>
<name>A0ABY6FXZ0_9MICO</name>
<dbReference type="EMBL" id="CP107020">
    <property type="protein sequence ID" value="UYG15788.1"/>
    <property type="molecule type" value="Genomic_DNA"/>
</dbReference>
<organism evidence="1 2">
    <name type="scientific">Brachybacterium huguangmaarense</name>
    <dbReference type="NCBI Taxonomy" id="1652028"/>
    <lineage>
        <taxon>Bacteria</taxon>
        <taxon>Bacillati</taxon>
        <taxon>Actinomycetota</taxon>
        <taxon>Actinomycetes</taxon>
        <taxon>Micrococcales</taxon>
        <taxon>Dermabacteraceae</taxon>
        <taxon>Brachybacterium</taxon>
    </lineage>
</organism>
<dbReference type="RefSeq" id="WP_263593002.1">
    <property type="nucleotide sequence ID" value="NZ_CP107020.1"/>
</dbReference>
<dbReference type="Proteomes" id="UP001164305">
    <property type="component" value="Chromosome"/>
</dbReference>
<keyword evidence="2" id="KW-1185">Reference proteome</keyword>
<proteinExistence type="predicted"/>
<evidence type="ECO:0000313" key="2">
    <source>
        <dbReference type="Proteomes" id="UP001164305"/>
    </source>
</evidence>
<reference evidence="1" key="1">
    <citation type="submission" date="2022-10" db="EMBL/GenBank/DDBJ databases">
        <title>Whole-Genome Sequencing of Brachybacterium huguangmaarense BRM-3, Isolated from Betula schmidtii.</title>
        <authorList>
            <person name="Haam D."/>
        </authorList>
    </citation>
    <scope>NUCLEOTIDE SEQUENCE</scope>
    <source>
        <strain evidence="1">BRM-3</strain>
    </source>
</reference>
<sequence>MSTTATYLIVEAKRDYGARDPETGLRPVSSVRVVGSRAGRPAKLERDQIAVKIQLAIPASSFNPVTPTAVVTVPESLALRGPIEVDADDANEEN</sequence>
<gene>
    <name evidence="1" type="ORF">BRM3_09030</name>
</gene>
<protein>
    <submittedName>
        <fullName evidence="1">Uncharacterized protein</fullName>
    </submittedName>
</protein>
<accession>A0ABY6FXZ0</accession>